<comment type="caution">
    <text evidence="1">The sequence shown here is derived from an EMBL/GenBank/DDBJ whole genome shotgun (WGS) entry which is preliminary data.</text>
</comment>
<accession>X0SG25</accession>
<protein>
    <submittedName>
        <fullName evidence="1">Uncharacterized protein</fullName>
    </submittedName>
</protein>
<sequence>MGMGRLKCAQDVKSVSIYLMKMVSKSVPSAQMLLATI</sequence>
<dbReference type="EMBL" id="BARS01000612">
    <property type="protein sequence ID" value="GAF79973.1"/>
    <property type="molecule type" value="Genomic_DNA"/>
</dbReference>
<dbReference type="AlphaFoldDB" id="X0SG25"/>
<organism evidence="1">
    <name type="scientific">marine sediment metagenome</name>
    <dbReference type="NCBI Taxonomy" id="412755"/>
    <lineage>
        <taxon>unclassified sequences</taxon>
        <taxon>metagenomes</taxon>
        <taxon>ecological metagenomes</taxon>
    </lineage>
</organism>
<feature type="non-terminal residue" evidence="1">
    <location>
        <position position="37"/>
    </location>
</feature>
<name>X0SG25_9ZZZZ</name>
<evidence type="ECO:0000313" key="1">
    <source>
        <dbReference type="EMBL" id="GAF79973.1"/>
    </source>
</evidence>
<gene>
    <name evidence="1" type="ORF">S01H1_01417</name>
</gene>
<proteinExistence type="predicted"/>
<reference evidence="1" key="1">
    <citation type="journal article" date="2014" name="Front. Microbiol.">
        <title>High frequency of phylogenetically diverse reductive dehalogenase-homologous genes in deep subseafloor sedimentary metagenomes.</title>
        <authorList>
            <person name="Kawai M."/>
            <person name="Futagami T."/>
            <person name="Toyoda A."/>
            <person name="Takaki Y."/>
            <person name="Nishi S."/>
            <person name="Hori S."/>
            <person name="Arai W."/>
            <person name="Tsubouchi T."/>
            <person name="Morono Y."/>
            <person name="Uchiyama I."/>
            <person name="Ito T."/>
            <person name="Fujiyama A."/>
            <person name="Inagaki F."/>
            <person name="Takami H."/>
        </authorList>
    </citation>
    <scope>NUCLEOTIDE SEQUENCE</scope>
    <source>
        <strain evidence="1">Expedition CK06-06</strain>
    </source>
</reference>